<reference evidence="3" key="1">
    <citation type="submission" date="2022-11" db="UniProtKB">
        <authorList>
            <consortium name="WormBaseParasite"/>
        </authorList>
    </citation>
    <scope>IDENTIFICATION</scope>
</reference>
<name>A0A914V5P9_9BILA</name>
<keyword evidence="1" id="KW-0812">Transmembrane</keyword>
<proteinExistence type="predicted"/>
<feature type="transmembrane region" description="Helical" evidence="1">
    <location>
        <begin position="94"/>
        <end position="120"/>
    </location>
</feature>
<feature type="transmembrane region" description="Helical" evidence="1">
    <location>
        <begin position="20"/>
        <end position="47"/>
    </location>
</feature>
<keyword evidence="2" id="KW-1185">Reference proteome</keyword>
<feature type="transmembrane region" description="Helical" evidence="1">
    <location>
        <begin position="59"/>
        <end position="82"/>
    </location>
</feature>
<feature type="transmembrane region" description="Helical" evidence="1">
    <location>
        <begin position="132"/>
        <end position="158"/>
    </location>
</feature>
<evidence type="ECO:0000313" key="2">
    <source>
        <dbReference type="Proteomes" id="UP000887566"/>
    </source>
</evidence>
<dbReference type="Proteomes" id="UP000887566">
    <property type="component" value="Unplaced"/>
</dbReference>
<dbReference type="WBParaSite" id="PSAMB.scaffold1546size30200.g13759.t1">
    <property type="protein sequence ID" value="PSAMB.scaffold1546size30200.g13759.t1"/>
    <property type="gene ID" value="PSAMB.scaffold1546size30200.g13759"/>
</dbReference>
<organism evidence="2 3">
    <name type="scientific">Plectus sambesii</name>
    <dbReference type="NCBI Taxonomy" id="2011161"/>
    <lineage>
        <taxon>Eukaryota</taxon>
        <taxon>Metazoa</taxon>
        <taxon>Ecdysozoa</taxon>
        <taxon>Nematoda</taxon>
        <taxon>Chromadorea</taxon>
        <taxon>Plectida</taxon>
        <taxon>Plectina</taxon>
        <taxon>Plectoidea</taxon>
        <taxon>Plectidae</taxon>
        <taxon>Plectus</taxon>
    </lineage>
</organism>
<keyword evidence="1" id="KW-1133">Transmembrane helix</keyword>
<evidence type="ECO:0000313" key="3">
    <source>
        <dbReference type="WBParaSite" id="PSAMB.scaffold1546size30200.g13759.t1"/>
    </source>
</evidence>
<accession>A0A914V5P9</accession>
<evidence type="ECO:0000256" key="1">
    <source>
        <dbReference type="SAM" id="Phobius"/>
    </source>
</evidence>
<sequence>MSNIQPVSGMAFNKNDKEYFCCWGILHDTTAVLIGIAIEVLLALVGLGFSLKDGDINTYVIIQVVYLMIYCLLATCALVAIIKANNKLMWPIAIWTICFLGFLFLGVFFIIGCATINNFLITDNILIAQRNMQAFVCITVGVMTAWLVLQFWHLHVLLRCFHYLSDKKEANVTPTVMYHNGNTTGNQRVIQMK</sequence>
<keyword evidence="1" id="KW-0472">Membrane</keyword>
<protein>
    <submittedName>
        <fullName evidence="3">Uncharacterized protein</fullName>
    </submittedName>
</protein>
<dbReference type="AlphaFoldDB" id="A0A914V5P9"/>